<keyword evidence="2" id="KW-1185">Reference proteome</keyword>
<proteinExistence type="predicted"/>
<protein>
    <recommendedName>
        <fullName evidence="3">DUF3858 domain-containing protein</fullName>
    </recommendedName>
</protein>
<sequence length="81" mass="9406">MSFDPDTYEIIELPSSVSYKLPGGTGTLIFNTTQNTDHAMVFLKFDFTEAIYNSNLYPYLKEYFNRIVEIQKNSLIVLKKK</sequence>
<dbReference type="Gene3D" id="2.60.120.1130">
    <property type="match status" value="1"/>
</dbReference>
<dbReference type="KEGG" id="lnu:N7U66_20210"/>
<organism evidence="1 2">
    <name type="scientific">Lacinutrix neustonica</name>
    <dbReference type="NCBI Taxonomy" id="2980107"/>
    <lineage>
        <taxon>Bacteria</taxon>
        <taxon>Pseudomonadati</taxon>
        <taxon>Bacteroidota</taxon>
        <taxon>Flavobacteriia</taxon>
        <taxon>Flavobacteriales</taxon>
        <taxon>Flavobacteriaceae</taxon>
        <taxon>Lacinutrix</taxon>
    </lineage>
</organism>
<evidence type="ECO:0008006" key="3">
    <source>
        <dbReference type="Google" id="ProtNLM"/>
    </source>
</evidence>
<dbReference type="RefSeq" id="WP_267676675.1">
    <property type="nucleotide sequence ID" value="NZ_CP113088.1"/>
</dbReference>
<dbReference type="Proteomes" id="UP001164705">
    <property type="component" value="Chromosome"/>
</dbReference>
<accession>A0A9E8MV61</accession>
<reference evidence="1" key="1">
    <citation type="submission" date="2022-11" db="EMBL/GenBank/DDBJ databases">
        <title>Lacinutrix neustonica HL-RS19T sp. nov., isolated from the surface microlayer sample of brackish Lake Shihwa.</title>
        <authorList>
            <person name="Choi J.Y."/>
            <person name="Hwang C.Y."/>
        </authorList>
    </citation>
    <scope>NUCLEOTIDE SEQUENCE</scope>
    <source>
        <strain evidence="1">HL-RS19</strain>
    </source>
</reference>
<gene>
    <name evidence="1" type="ORF">N7U66_20210</name>
</gene>
<evidence type="ECO:0000313" key="2">
    <source>
        <dbReference type="Proteomes" id="UP001164705"/>
    </source>
</evidence>
<evidence type="ECO:0000313" key="1">
    <source>
        <dbReference type="EMBL" id="WAC02078.1"/>
    </source>
</evidence>
<dbReference type="AlphaFoldDB" id="A0A9E8MV61"/>
<name>A0A9E8MV61_9FLAO</name>
<dbReference type="EMBL" id="CP113088">
    <property type="protein sequence ID" value="WAC02078.1"/>
    <property type="molecule type" value="Genomic_DNA"/>
</dbReference>